<reference evidence="5" key="1">
    <citation type="journal article" date="2011" name="Proc. Natl. Acad. Sci. U.S.A.">
        <title>Obligate biotrophy features unraveled by the genomic analysis of rust fungi.</title>
        <authorList>
            <person name="Duplessis S."/>
            <person name="Cuomo C.A."/>
            <person name="Lin Y.-C."/>
            <person name="Aerts A."/>
            <person name="Tisserant E."/>
            <person name="Veneault-Fourrey C."/>
            <person name="Joly D.L."/>
            <person name="Hacquard S."/>
            <person name="Amselem J."/>
            <person name="Cantarel B.L."/>
            <person name="Chiu R."/>
            <person name="Coutinho P.M."/>
            <person name="Feau N."/>
            <person name="Field M."/>
            <person name="Frey P."/>
            <person name="Gelhaye E."/>
            <person name="Goldberg J."/>
            <person name="Grabherr M.G."/>
            <person name="Kodira C.D."/>
            <person name="Kohler A."/>
            <person name="Kuees U."/>
            <person name="Lindquist E.A."/>
            <person name="Lucas S.M."/>
            <person name="Mago R."/>
            <person name="Mauceli E."/>
            <person name="Morin E."/>
            <person name="Murat C."/>
            <person name="Pangilinan J.L."/>
            <person name="Park R."/>
            <person name="Pearson M."/>
            <person name="Quesneville H."/>
            <person name="Rouhier N."/>
            <person name="Sakthikumar S."/>
            <person name="Salamov A.A."/>
            <person name="Schmutz J."/>
            <person name="Selles B."/>
            <person name="Shapiro H."/>
            <person name="Tanguay P."/>
            <person name="Tuskan G.A."/>
            <person name="Henrissat B."/>
            <person name="Van de Peer Y."/>
            <person name="Rouze P."/>
            <person name="Ellis J.G."/>
            <person name="Dodds P.N."/>
            <person name="Schein J.E."/>
            <person name="Zhong S."/>
            <person name="Hamelin R.C."/>
            <person name="Grigoriev I.V."/>
            <person name="Szabo L.J."/>
            <person name="Martin F."/>
        </authorList>
    </citation>
    <scope>NUCLEOTIDE SEQUENCE [LARGE SCALE GENOMIC DNA]</scope>
    <source>
        <strain evidence="5">98AG31 / pathotype 3-4-7</strain>
    </source>
</reference>
<dbReference type="OrthoDB" id="771136at2759"/>
<dbReference type="CDD" id="cd05471">
    <property type="entry name" value="pepsin_like"/>
    <property type="match status" value="1"/>
</dbReference>
<evidence type="ECO:0000256" key="1">
    <source>
        <dbReference type="ARBA" id="ARBA00007447"/>
    </source>
</evidence>
<dbReference type="AlphaFoldDB" id="F4RDP0"/>
<dbReference type="RefSeq" id="XP_007407298.1">
    <property type="nucleotide sequence ID" value="XM_007407236.1"/>
</dbReference>
<name>F4RDP0_MELLP</name>
<dbReference type="HOGENOM" id="CLU_013253_1_0_1"/>
<dbReference type="SUPFAM" id="SSF50630">
    <property type="entry name" value="Acid proteases"/>
    <property type="match status" value="1"/>
</dbReference>
<dbReference type="eggNOG" id="KOG1339">
    <property type="taxonomic scope" value="Eukaryota"/>
</dbReference>
<dbReference type="Gene3D" id="2.40.70.10">
    <property type="entry name" value="Acid Proteases"/>
    <property type="match status" value="2"/>
</dbReference>
<feature type="active site" evidence="2">
    <location>
        <position position="36"/>
    </location>
</feature>
<dbReference type="InParanoid" id="F4RDP0"/>
<dbReference type="Proteomes" id="UP000001072">
    <property type="component" value="Unassembled WGS sequence"/>
</dbReference>
<organism evidence="5">
    <name type="scientific">Melampsora larici-populina (strain 98AG31 / pathotype 3-4-7)</name>
    <name type="common">Poplar leaf rust fungus</name>
    <dbReference type="NCBI Taxonomy" id="747676"/>
    <lineage>
        <taxon>Eukaryota</taxon>
        <taxon>Fungi</taxon>
        <taxon>Dikarya</taxon>
        <taxon>Basidiomycota</taxon>
        <taxon>Pucciniomycotina</taxon>
        <taxon>Pucciniomycetes</taxon>
        <taxon>Pucciniales</taxon>
        <taxon>Melampsoraceae</taxon>
        <taxon>Melampsora</taxon>
    </lineage>
</organism>
<dbReference type="InterPro" id="IPR033121">
    <property type="entry name" value="PEPTIDASE_A1"/>
</dbReference>
<proteinExistence type="inferred from homology"/>
<dbReference type="Pfam" id="PF00026">
    <property type="entry name" value="Asp"/>
    <property type="match status" value="1"/>
</dbReference>
<protein>
    <submittedName>
        <fullName evidence="4">Aspartic peptidase A1</fullName>
    </submittedName>
</protein>
<dbReference type="GeneID" id="18937395"/>
<dbReference type="PANTHER" id="PTHR47966">
    <property type="entry name" value="BETA-SITE APP-CLEAVING ENZYME, ISOFORM A-RELATED"/>
    <property type="match status" value="1"/>
</dbReference>
<evidence type="ECO:0000259" key="3">
    <source>
        <dbReference type="PROSITE" id="PS51767"/>
    </source>
</evidence>
<keyword evidence="5" id="KW-1185">Reference proteome</keyword>
<evidence type="ECO:0000313" key="4">
    <source>
        <dbReference type="EMBL" id="EGG09571.1"/>
    </source>
</evidence>
<comment type="similarity">
    <text evidence="1">Belongs to the peptidase A1 family.</text>
</comment>
<gene>
    <name evidence="4" type="ORF">MELLADRAFT_95899</name>
</gene>
<dbReference type="InterPro" id="IPR021109">
    <property type="entry name" value="Peptidase_aspartic_dom_sf"/>
</dbReference>
<feature type="active site" evidence="2">
    <location>
        <position position="225"/>
    </location>
</feature>
<dbReference type="EMBL" id="GL883097">
    <property type="protein sequence ID" value="EGG09571.1"/>
    <property type="molecule type" value="Genomic_DNA"/>
</dbReference>
<feature type="domain" description="Peptidase A1" evidence="3">
    <location>
        <begin position="18"/>
        <end position="342"/>
    </location>
</feature>
<dbReference type="InterPro" id="IPR001461">
    <property type="entry name" value="Aspartic_peptidase_A1"/>
</dbReference>
<dbReference type="VEuPathDB" id="FungiDB:MELLADRAFT_95899"/>
<dbReference type="PRINTS" id="PR00792">
    <property type="entry name" value="PEPSIN"/>
</dbReference>
<evidence type="ECO:0000313" key="5">
    <source>
        <dbReference type="Proteomes" id="UP000001072"/>
    </source>
</evidence>
<dbReference type="KEGG" id="mlr:MELLADRAFT_95899"/>
<dbReference type="InterPro" id="IPR034164">
    <property type="entry name" value="Pepsin-like_dom"/>
</dbReference>
<evidence type="ECO:0000256" key="2">
    <source>
        <dbReference type="PIRSR" id="PIRSR601461-1"/>
    </source>
</evidence>
<accession>F4RDP0</accession>
<sequence>MKTRRDHIELENVEDVEYYGVIEIGTPSQKFKVLLDTGSCTFWLTGSSSSSSDQNSSLSLNTIGPSFDPSISSSFKIGPKLFSEAYGDNSMATGVEATESVSFGSYYAQNQKFGLVNVTTSGIFMGDASGIMGMSFGDQKNSTPFWISAGIKTFSFGLTRFNHSSSKINQPGGILTLGGLNTSLFTGEVNYVKVTKKDYWQVSLDHVTVNGIKIEDSINNQAFLDTGESILLAPSDVAKAVYSSIPGVESINDGGEELLHLETFYLPCSTKVKFEMNFGGQTYEIQRDDFVLQSSKGDIDDNLCLGAVSGTSLFDSWVVGDIFLRNVYTVFDSSAPARVGFARPVKNYQSLLESLGLKVCKV</sequence>
<dbReference type="PROSITE" id="PS51767">
    <property type="entry name" value="PEPTIDASE_A1"/>
    <property type="match status" value="1"/>
</dbReference>
<dbReference type="GO" id="GO:0006508">
    <property type="term" value="P:proteolysis"/>
    <property type="evidence" value="ECO:0007669"/>
    <property type="project" value="InterPro"/>
</dbReference>
<dbReference type="PANTHER" id="PTHR47966:SF6">
    <property type="entry name" value="PEPTIDASE A1 DOMAIN-CONTAINING PROTEIN"/>
    <property type="match status" value="1"/>
</dbReference>
<dbReference type="GO" id="GO:0004190">
    <property type="term" value="F:aspartic-type endopeptidase activity"/>
    <property type="evidence" value="ECO:0007669"/>
    <property type="project" value="InterPro"/>
</dbReference>